<evidence type="ECO:0000256" key="6">
    <source>
        <dbReference type="ARBA" id="ARBA00022777"/>
    </source>
</evidence>
<evidence type="ECO:0000256" key="2">
    <source>
        <dbReference type="ARBA" id="ARBA00012438"/>
    </source>
</evidence>
<keyword evidence="8" id="KW-0902">Two-component regulatory system</keyword>
<keyword evidence="9" id="KW-0812">Transmembrane</keyword>
<proteinExistence type="predicted"/>
<keyword evidence="4" id="KW-0808">Transferase</keyword>
<dbReference type="Pfam" id="PF07730">
    <property type="entry name" value="HisKA_3"/>
    <property type="match status" value="1"/>
</dbReference>
<keyword evidence="12" id="KW-1185">Reference proteome</keyword>
<dbReference type="GO" id="GO:0000155">
    <property type="term" value="F:phosphorelay sensor kinase activity"/>
    <property type="evidence" value="ECO:0007669"/>
    <property type="project" value="InterPro"/>
</dbReference>
<comment type="catalytic activity">
    <reaction evidence="1">
        <text>ATP + protein L-histidine = ADP + protein N-phospho-L-histidine.</text>
        <dbReference type="EC" id="2.7.13.3"/>
    </reaction>
</comment>
<dbReference type="EMBL" id="CP031194">
    <property type="protein sequence ID" value="AXG81561.1"/>
    <property type="molecule type" value="Genomic_DNA"/>
</dbReference>
<dbReference type="PANTHER" id="PTHR24421:SF10">
    <property type="entry name" value="NITRATE_NITRITE SENSOR PROTEIN NARQ"/>
    <property type="match status" value="1"/>
</dbReference>
<dbReference type="OrthoDB" id="227596at2"/>
<keyword evidence="9" id="KW-0472">Membrane</keyword>
<dbReference type="KEGG" id="spad:DVK44_31945"/>
<evidence type="ECO:0000259" key="10">
    <source>
        <dbReference type="SMART" id="SM00387"/>
    </source>
</evidence>
<dbReference type="SMART" id="SM00387">
    <property type="entry name" value="HATPase_c"/>
    <property type="match status" value="1"/>
</dbReference>
<keyword evidence="3" id="KW-0597">Phosphoprotein</keyword>
<dbReference type="CDD" id="cd16917">
    <property type="entry name" value="HATPase_UhpB-NarQ-NarX-like"/>
    <property type="match status" value="1"/>
</dbReference>
<evidence type="ECO:0000313" key="11">
    <source>
        <dbReference type="EMBL" id="AXG81561.1"/>
    </source>
</evidence>
<feature type="domain" description="Histidine kinase/HSP90-like ATPase" evidence="10">
    <location>
        <begin position="295"/>
        <end position="390"/>
    </location>
</feature>
<evidence type="ECO:0000313" key="12">
    <source>
        <dbReference type="Proteomes" id="UP000253868"/>
    </source>
</evidence>
<name>A0A345HXY7_9ACTN</name>
<dbReference type="GO" id="GO:0016020">
    <property type="term" value="C:membrane"/>
    <property type="evidence" value="ECO:0007669"/>
    <property type="project" value="InterPro"/>
</dbReference>
<dbReference type="AlphaFoldDB" id="A0A345HXY7"/>
<dbReference type="Gene3D" id="3.30.565.10">
    <property type="entry name" value="Histidine kinase-like ATPase, C-terminal domain"/>
    <property type="match status" value="1"/>
</dbReference>
<evidence type="ECO:0000256" key="9">
    <source>
        <dbReference type="SAM" id="Phobius"/>
    </source>
</evidence>
<dbReference type="InterPro" id="IPR050482">
    <property type="entry name" value="Sensor_HK_TwoCompSys"/>
</dbReference>
<dbReference type="Pfam" id="PF02518">
    <property type="entry name" value="HATPase_c"/>
    <property type="match status" value="1"/>
</dbReference>
<evidence type="ECO:0000256" key="3">
    <source>
        <dbReference type="ARBA" id="ARBA00022553"/>
    </source>
</evidence>
<evidence type="ECO:0000256" key="7">
    <source>
        <dbReference type="ARBA" id="ARBA00022840"/>
    </source>
</evidence>
<dbReference type="Proteomes" id="UP000253868">
    <property type="component" value="Chromosome"/>
</dbReference>
<dbReference type="PANTHER" id="PTHR24421">
    <property type="entry name" value="NITRATE/NITRITE SENSOR PROTEIN NARX-RELATED"/>
    <property type="match status" value="1"/>
</dbReference>
<dbReference type="InterPro" id="IPR003594">
    <property type="entry name" value="HATPase_dom"/>
</dbReference>
<organism evidence="11 12">
    <name type="scientific">Streptomyces paludis</name>
    <dbReference type="NCBI Taxonomy" id="2282738"/>
    <lineage>
        <taxon>Bacteria</taxon>
        <taxon>Bacillati</taxon>
        <taxon>Actinomycetota</taxon>
        <taxon>Actinomycetes</taxon>
        <taxon>Kitasatosporales</taxon>
        <taxon>Streptomycetaceae</taxon>
        <taxon>Streptomyces</taxon>
    </lineage>
</organism>
<accession>A0A345HXY7</accession>
<dbReference type="InterPro" id="IPR011712">
    <property type="entry name" value="Sig_transdc_His_kin_sub3_dim/P"/>
</dbReference>
<dbReference type="Gene3D" id="1.20.5.1930">
    <property type="match status" value="1"/>
</dbReference>
<sequence length="399" mass="42082">MITRPPGCQRTRPRGAGVVISLALWTCVAVGDSFATRDATSPAEEWPAEALAGLSCLALLASRRRPGTVLVVIAVATVITIALGYVVTPLLLAPLMAGLYRLSAGTDDRTTHAYGFTTVAAVVTTVVISDPSDLTVIGPILWLVLPLALGRGARLRSAYLEAVHARAEHAERTRDEEARLRVAEERLRIARDLHDVVAHHLALAKVQAGAAAHFLRARPDETQRILAALIDTTASALRELKSAVGLLREASAPDSAVLEPAPGLERLSALINACESAGITVTLATRGEPRRLSPGVDLTAFRILQEALTNVTKHASTGAAHIELVYSTARLVITVTNDGTTAPLTSDSTQGRGFGLLGMRERALSVGGELQAGPRPEGGFEVAAVLPLPPCLPKKERTP</sequence>
<keyword evidence="5" id="KW-0547">Nucleotide-binding</keyword>
<gene>
    <name evidence="11" type="ORF">DVK44_31945</name>
</gene>
<keyword evidence="9" id="KW-1133">Transmembrane helix</keyword>
<evidence type="ECO:0000256" key="8">
    <source>
        <dbReference type="ARBA" id="ARBA00023012"/>
    </source>
</evidence>
<protein>
    <recommendedName>
        <fullName evidence="2">histidine kinase</fullName>
        <ecNumber evidence="2">2.7.13.3</ecNumber>
    </recommendedName>
</protein>
<evidence type="ECO:0000256" key="4">
    <source>
        <dbReference type="ARBA" id="ARBA00022679"/>
    </source>
</evidence>
<reference evidence="12" key="1">
    <citation type="submission" date="2018-07" db="EMBL/GenBank/DDBJ databases">
        <authorList>
            <person name="Zhao J."/>
        </authorList>
    </citation>
    <scope>NUCLEOTIDE SEQUENCE [LARGE SCALE GENOMIC DNA]</scope>
    <source>
        <strain evidence="12">GSSD-12</strain>
    </source>
</reference>
<keyword evidence="6 11" id="KW-0418">Kinase</keyword>
<feature type="transmembrane region" description="Helical" evidence="9">
    <location>
        <begin position="69"/>
        <end position="99"/>
    </location>
</feature>
<dbReference type="GO" id="GO:0046983">
    <property type="term" value="F:protein dimerization activity"/>
    <property type="evidence" value="ECO:0007669"/>
    <property type="project" value="InterPro"/>
</dbReference>
<evidence type="ECO:0000256" key="1">
    <source>
        <dbReference type="ARBA" id="ARBA00000085"/>
    </source>
</evidence>
<evidence type="ECO:0000256" key="5">
    <source>
        <dbReference type="ARBA" id="ARBA00022741"/>
    </source>
</evidence>
<dbReference type="EC" id="2.7.13.3" evidence="2"/>
<dbReference type="InterPro" id="IPR036890">
    <property type="entry name" value="HATPase_C_sf"/>
</dbReference>
<dbReference type="SUPFAM" id="SSF55874">
    <property type="entry name" value="ATPase domain of HSP90 chaperone/DNA topoisomerase II/histidine kinase"/>
    <property type="match status" value="1"/>
</dbReference>
<keyword evidence="7" id="KW-0067">ATP-binding</keyword>
<dbReference type="GO" id="GO:0005524">
    <property type="term" value="F:ATP binding"/>
    <property type="evidence" value="ECO:0007669"/>
    <property type="project" value="UniProtKB-KW"/>
</dbReference>